<reference evidence="2" key="1">
    <citation type="journal article" date="2017" name="Nat. Commun.">
        <title>The asparagus genome sheds light on the origin and evolution of a young Y chromosome.</title>
        <authorList>
            <person name="Harkess A."/>
            <person name="Zhou J."/>
            <person name="Xu C."/>
            <person name="Bowers J.E."/>
            <person name="Van der Hulst R."/>
            <person name="Ayyampalayam S."/>
            <person name="Mercati F."/>
            <person name="Riccardi P."/>
            <person name="McKain M.R."/>
            <person name="Kakrana A."/>
            <person name="Tang H."/>
            <person name="Ray J."/>
            <person name="Groenendijk J."/>
            <person name="Arikit S."/>
            <person name="Mathioni S.M."/>
            <person name="Nakano M."/>
            <person name="Shan H."/>
            <person name="Telgmann-Rauber A."/>
            <person name="Kanno A."/>
            <person name="Yue Z."/>
            <person name="Chen H."/>
            <person name="Li W."/>
            <person name="Chen Y."/>
            <person name="Xu X."/>
            <person name="Zhang Y."/>
            <person name="Luo S."/>
            <person name="Chen H."/>
            <person name="Gao J."/>
            <person name="Mao Z."/>
            <person name="Pires J.C."/>
            <person name="Luo M."/>
            <person name="Kudrna D."/>
            <person name="Wing R.A."/>
            <person name="Meyers B.C."/>
            <person name="Yi K."/>
            <person name="Kong H."/>
            <person name="Lavrijsen P."/>
            <person name="Sunseri F."/>
            <person name="Falavigna A."/>
            <person name="Ye Y."/>
            <person name="Leebens-Mack J.H."/>
            <person name="Chen G."/>
        </authorList>
    </citation>
    <scope>NUCLEOTIDE SEQUENCE [LARGE SCALE GENOMIC DNA]</scope>
    <source>
        <strain evidence="2">cv. DH0086</strain>
    </source>
</reference>
<keyword evidence="2" id="KW-1185">Reference proteome</keyword>
<accession>A0A5P1FCC1</accession>
<dbReference type="InterPro" id="IPR043459">
    <property type="entry name" value="NFD6/NOXY2-like"/>
</dbReference>
<name>A0A5P1FCC1_ASPOF</name>
<dbReference type="PANTHER" id="PTHR33156:SF37">
    <property type="entry name" value="PROTEIN NUCLEAR FUSION DEFECTIVE 6, CHLOROPLASTIC_MITOCHONDRIAL"/>
    <property type="match status" value="1"/>
</dbReference>
<protein>
    <submittedName>
        <fullName evidence="1">Uncharacterized protein</fullName>
    </submittedName>
</protein>
<evidence type="ECO:0000313" key="2">
    <source>
        <dbReference type="Proteomes" id="UP000243459"/>
    </source>
</evidence>
<dbReference type="OrthoDB" id="669248at2759"/>
<dbReference type="OMA" id="CICRSAV"/>
<organism evidence="1 2">
    <name type="scientific">Asparagus officinalis</name>
    <name type="common">Garden asparagus</name>
    <dbReference type="NCBI Taxonomy" id="4686"/>
    <lineage>
        <taxon>Eukaryota</taxon>
        <taxon>Viridiplantae</taxon>
        <taxon>Streptophyta</taxon>
        <taxon>Embryophyta</taxon>
        <taxon>Tracheophyta</taxon>
        <taxon>Spermatophyta</taxon>
        <taxon>Magnoliopsida</taxon>
        <taxon>Liliopsida</taxon>
        <taxon>Asparagales</taxon>
        <taxon>Asparagaceae</taxon>
        <taxon>Asparagoideae</taxon>
        <taxon>Asparagus</taxon>
    </lineage>
</organism>
<dbReference type="Proteomes" id="UP000243459">
    <property type="component" value="Chromosome 3"/>
</dbReference>
<gene>
    <name evidence="1" type="ORF">A4U43_C03F7000</name>
</gene>
<dbReference type="PANTHER" id="PTHR33156">
    <property type="entry name" value="OS02G0230000 PROTEIN"/>
    <property type="match status" value="1"/>
</dbReference>
<dbReference type="EMBL" id="CM007383">
    <property type="protein sequence ID" value="ONK74499.1"/>
    <property type="molecule type" value="Genomic_DNA"/>
</dbReference>
<proteinExistence type="predicted"/>
<dbReference type="AlphaFoldDB" id="A0A5P1FCC1"/>
<sequence>MASLCRSPAIAAVRSAAGRSQTLIPITAPSRRFSLLSSRAIVSALGTVESLIPLHSAIASSRLKSSIGVDSSCWTCLSQGRALPL</sequence>
<evidence type="ECO:0000313" key="1">
    <source>
        <dbReference type="EMBL" id="ONK74499.1"/>
    </source>
</evidence>
<dbReference type="Gramene" id="ONK74499">
    <property type="protein sequence ID" value="ONK74499"/>
    <property type="gene ID" value="A4U43_C03F7000"/>
</dbReference>